<accession>A0AAV4Y898</accession>
<proteinExistence type="predicted"/>
<sequence>MIRRDQNSINWPSSELGKRTEKFTGYLVWKTRLLHTDLLTEEWLALFPSGDFGFSAFSSTIFLSHGPNRDVAQVEISLKPSTIAKIGFFLVFQKKCFSSDRSGLITLSYPRGAAFSLRLLSSPKRKGSSVADRGD</sequence>
<keyword evidence="2" id="KW-1185">Reference proteome</keyword>
<reference evidence="1 2" key="1">
    <citation type="submission" date="2021-06" db="EMBL/GenBank/DDBJ databases">
        <title>Caerostris extrusa draft genome.</title>
        <authorList>
            <person name="Kono N."/>
            <person name="Arakawa K."/>
        </authorList>
    </citation>
    <scope>NUCLEOTIDE SEQUENCE [LARGE SCALE GENOMIC DNA]</scope>
</reference>
<comment type="caution">
    <text evidence="1">The sequence shown here is derived from an EMBL/GenBank/DDBJ whole genome shotgun (WGS) entry which is preliminary data.</text>
</comment>
<name>A0AAV4Y898_CAEEX</name>
<gene>
    <name evidence="1" type="ORF">CEXT_636801</name>
</gene>
<evidence type="ECO:0000313" key="2">
    <source>
        <dbReference type="Proteomes" id="UP001054945"/>
    </source>
</evidence>
<protein>
    <submittedName>
        <fullName evidence="1">Uncharacterized protein</fullName>
    </submittedName>
</protein>
<organism evidence="1 2">
    <name type="scientific">Caerostris extrusa</name>
    <name type="common">Bark spider</name>
    <name type="synonym">Caerostris bankana</name>
    <dbReference type="NCBI Taxonomy" id="172846"/>
    <lineage>
        <taxon>Eukaryota</taxon>
        <taxon>Metazoa</taxon>
        <taxon>Ecdysozoa</taxon>
        <taxon>Arthropoda</taxon>
        <taxon>Chelicerata</taxon>
        <taxon>Arachnida</taxon>
        <taxon>Araneae</taxon>
        <taxon>Araneomorphae</taxon>
        <taxon>Entelegynae</taxon>
        <taxon>Araneoidea</taxon>
        <taxon>Araneidae</taxon>
        <taxon>Caerostris</taxon>
    </lineage>
</organism>
<dbReference type="AlphaFoldDB" id="A0AAV4Y898"/>
<dbReference type="EMBL" id="BPLR01001401">
    <property type="protein sequence ID" value="GIZ02151.1"/>
    <property type="molecule type" value="Genomic_DNA"/>
</dbReference>
<dbReference type="Proteomes" id="UP001054945">
    <property type="component" value="Unassembled WGS sequence"/>
</dbReference>
<evidence type="ECO:0000313" key="1">
    <source>
        <dbReference type="EMBL" id="GIZ02151.1"/>
    </source>
</evidence>